<sequence length="143" mass="16845">MIYSYIYSSKTNKAFTLEELLVLQKEAATKNKEHDVTGYLTFKNDIFFQYIEGPEKEIKQLIKNIENDHRHGISNSFILPVREERVFGGWSMRYIDFNSLVEIGFHELLETVFFTIDNQLFSNQEVAKKINRMLLKIADNIND</sequence>
<comment type="caution">
    <text evidence="2">The sequence shown here is derived from an EMBL/GenBank/DDBJ whole genome shotgun (WGS) entry which is preliminary data.</text>
</comment>
<dbReference type="OrthoDB" id="1122028at2"/>
<dbReference type="PROSITE" id="PS50925">
    <property type="entry name" value="BLUF"/>
    <property type="match status" value="1"/>
</dbReference>
<dbReference type="InterPro" id="IPR036046">
    <property type="entry name" value="Acylphosphatase-like_dom_sf"/>
</dbReference>
<evidence type="ECO:0000313" key="2">
    <source>
        <dbReference type="EMBL" id="OHX66147.1"/>
    </source>
</evidence>
<keyword evidence="3" id="KW-1185">Reference proteome</keyword>
<dbReference type="SMART" id="SM01034">
    <property type="entry name" value="BLUF"/>
    <property type="match status" value="1"/>
</dbReference>
<dbReference type="STRING" id="915059.NH26_07180"/>
<name>A0A1S1YYR8_FLAPC</name>
<dbReference type="EMBL" id="JRYR02000001">
    <property type="protein sequence ID" value="OHX66147.1"/>
    <property type="molecule type" value="Genomic_DNA"/>
</dbReference>
<dbReference type="InterPro" id="IPR007024">
    <property type="entry name" value="BLUF_domain"/>
</dbReference>
<dbReference type="RefSeq" id="WP_044218514.1">
    <property type="nucleotide sequence ID" value="NZ_JRYR02000001.1"/>
</dbReference>
<feature type="domain" description="BLUF" evidence="1">
    <location>
        <begin position="2"/>
        <end position="93"/>
    </location>
</feature>
<accession>A0A1S1YYR8</accession>
<dbReference type="GO" id="GO:0009882">
    <property type="term" value="F:blue light photoreceptor activity"/>
    <property type="evidence" value="ECO:0007669"/>
    <property type="project" value="InterPro"/>
</dbReference>
<dbReference type="GO" id="GO:0071949">
    <property type="term" value="F:FAD binding"/>
    <property type="evidence" value="ECO:0007669"/>
    <property type="project" value="InterPro"/>
</dbReference>
<dbReference type="Pfam" id="PF04940">
    <property type="entry name" value="BLUF"/>
    <property type="match status" value="1"/>
</dbReference>
<proteinExistence type="predicted"/>
<dbReference type="Proteomes" id="UP000179797">
    <property type="component" value="Unassembled WGS sequence"/>
</dbReference>
<evidence type="ECO:0000259" key="1">
    <source>
        <dbReference type="PROSITE" id="PS50925"/>
    </source>
</evidence>
<dbReference type="SUPFAM" id="SSF54975">
    <property type="entry name" value="Acylphosphatase/BLUF domain-like"/>
    <property type="match status" value="1"/>
</dbReference>
<dbReference type="Gene3D" id="3.30.70.100">
    <property type="match status" value="1"/>
</dbReference>
<protein>
    <recommendedName>
        <fullName evidence="1">BLUF domain-containing protein</fullName>
    </recommendedName>
</protein>
<reference evidence="2 3" key="1">
    <citation type="journal article" date="2012" name="Int. J. Syst. Evol. Microbiol.">
        <title>Flammeovirga pacifica sp. nov., isolated from deep-sea sediment.</title>
        <authorList>
            <person name="Xu H."/>
            <person name="Fu Y."/>
            <person name="Yang N."/>
            <person name="Ding Z."/>
            <person name="Lai Q."/>
            <person name="Zeng R."/>
        </authorList>
    </citation>
    <scope>NUCLEOTIDE SEQUENCE [LARGE SCALE GENOMIC DNA]</scope>
    <source>
        <strain evidence="3">DSM 24597 / LMG 26175 / WPAGA1</strain>
    </source>
</reference>
<evidence type="ECO:0000313" key="3">
    <source>
        <dbReference type="Proteomes" id="UP000179797"/>
    </source>
</evidence>
<dbReference type="AlphaFoldDB" id="A0A1S1YYR8"/>
<gene>
    <name evidence="2" type="ORF">NH26_07180</name>
</gene>
<organism evidence="2 3">
    <name type="scientific">Flammeovirga pacifica</name>
    <dbReference type="NCBI Taxonomy" id="915059"/>
    <lineage>
        <taxon>Bacteria</taxon>
        <taxon>Pseudomonadati</taxon>
        <taxon>Bacteroidota</taxon>
        <taxon>Cytophagia</taxon>
        <taxon>Cytophagales</taxon>
        <taxon>Flammeovirgaceae</taxon>
        <taxon>Flammeovirga</taxon>
    </lineage>
</organism>